<evidence type="ECO:0000256" key="8">
    <source>
        <dbReference type="ARBA" id="ARBA00022801"/>
    </source>
</evidence>
<comment type="subunit">
    <text evidence="13">Monomer. Interacts with ssb (via C-terminus); this interaction stimulates the exonuclease activity by recruiting the enzyme to its substrate.</text>
</comment>
<dbReference type="PANTHER" id="PTHR11046">
    <property type="entry name" value="OLIGORIBONUCLEASE, MITOCHONDRIAL"/>
    <property type="match status" value="1"/>
</dbReference>
<evidence type="ECO:0000256" key="11">
    <source>
        <dbReference type="ARBA" id="ARBA00023125"/>
    </source>
</evidence>
<dbReference type="Gene3D" id="1.10.287.1240">
    <property type="match status" value="1"/>
</dbReference>
<gene>
    <name evidence="17" type="primary">sbcB</name>
    <name evidence="17" type="ORF">ACFO3I_15850</name>
</gene>
<keyword evidence="11" id="KW-0238">DNA-binding</keyword>
<accession>A0ABV9JQF5</accession>
<dbReference type="Pfam" id="PF08411">
    <property type="entry name" value="ExoI_SH3"/>
    <property type="match status" value="1"/>
</dbReference>
<organism evidence="17 18">
    <name type="scientific">Rheinheimera marina</name>
    <dbReference type="NCBI Taxonomy" id="1774958"/>
    <lineage>
        <taxon>Bacteria</taxon>
        <taxon>Pseudomonadati</taxon>
        <taxon>Pseudomonadota</taxon>
        <taxon>Gammaproteobacteria</taxon>
        <taxon>Chromatiales</taxon>
        <taxon>Chromatiaceae</taxon>
        <taxon>Rheinheimera</taxon>
    </lineage>
</organism>
<keyword evidence="9 14" id="KW-0269">Exonuclease</keyword>
<reference evidence="18" key="1">
    <citation type="journal article" date="2019" name="Int. J. Syst. Evol. Microbiol.">
        <title>The Global Catalogue of Microorganisms (GCM) 10K type strain sequencing project: providing services to taxonomists for standard genome sequencing and annotation.</title>
        <authorList>
            <consortium name="The Broad Institute Genomics Platform"/>
            <consortium name="The Broad Institute Genome Sequencing Center for Infectious Disease"/>
            <person name="Wu L."/>
            <person name="Ma J."/>
        </authorList>
    </citation>
    <scope>NUCLEOTIDE SEQUENCE [LARGE SCALE GENOMIC DNA]</scope>
    <source>
        <strain evidence="18">DT28</strain>
    </source>
</reference>
<keyword evidence="10" id="KW-0460">Magnesium</keyword>
<comment type="caution">
    <text evidence="17">The sequence shown here is derived from an EMBL/GenBank/DDBJ whole genome shotgun (WGS) entry which is preliminary data.</text>
</comment>
<dbReference type="RefSeq" id="WP_377335607.1">
    <property type="nucleotide sequence ID" value="NZ_JBHSGB010000015.1"/>
</dbReference>
<dbReference type="GO" id="GO:0008310">
    <property type="term" value="F:single-stranded DNA 3'-5' DNA exonuclease activity"/>
    <property type="evidence" value="ECO:0007669"/>
    <property type="project" value="UniProtKB-EC"/>
</dbReference>
<dbReference type="PROSITE" id="PS51785">
    <property type="entry name" value="EXOI_C"/>
    <property type="match status" value="1"/>
</dbReference>
<evidence type="ECO:0000256" key="5">
    <source>
        <dbReference type="ARBA" id="ARBA00022722"/>
    </source>
</evidence>
<dbReference type="InterPro" id="IPR013520">
    <property type="entry name" value="Ribonucl_H"/>
</dbReference>
<keyword evidence="8 14" id="KW-0378">Hydrolase</keyword>
<proteinExistence type="predicted"/>
<dbReference type="Gene3D" id="1.20.1280.70">
    <property type="entry name" value="Exonuclease ExoI, domain 3"/>
    <property type="match status" value="1"/>
</dbReference>
<evidence type="ECO:0000256" key="1">
    <source>
        <dbReference type="ARBA" id="ARBA00000563"/>
    </source>
</evidence>
<dbReference type="Proteomes" id="UP001595962">
    <property type="component" value="Unassembled WGS sequence"/>
</dbReference>
<keyword evidence="18" id="KW-1185">Reference proteome</keyword>
<dbReference type="NCBIfam" id="NF008746">
    <property type="entry name" value="PRK11779.1"/>
    <property type="match status" value="1"/>
</dbReference>
<evidence type="ECO:0000256" key="6">
    <source>
        <dbReference type="ARBA" id="ARBA00022723"/>
    </source>
</evidence>
<evidence type="ECO:0000259" key="15">
    <source>
        <dbReference type="PROSITE" id="PS51784"/>
    </source>
</evidence>
<sequence length="489" mass="56278">MDQADNDKLRRVNQPASLYFYDYETWGADPKKDRPAQFGGIRTDLDLNPIGEPDMWYCQLAPDYLPHPQAALITGLTPQLCNQRGLTELEFCRRIATRFSEPGSCVLGYNSLRFDDEVTRYSFYRNFIDPYAREWQNGNSRWDLIDIVRACYALRPEGIVWPERADGSPSFKLEELTKANGLGHQRAHDALSDVYATIEMAKLIKQHQPKLFAYLFSLRKKAELVALLDTVNLMPLVHVSGRLPALQGCASWIVPLAWHPTNKNAVIVWNLQADPSPLLELDLASVQQLLFTKTEDLAPDQQRLGLKLIHLNKCPVLAPAKTLSEQRADELGIDRGACRRHLDFLRQHQTNIQNKVVELYQLPNDYKDETNPDYQLYNGFVSDSDRKLRLQLHQMSAEQLAASPVLFSEDRLNQLLFLFRARNYPSTLTYQEQQRWQRYRADKLQHGLDKPNLTFEDFGLQLENLAHEVGDDSKKMAILKALYQYAQSL</sequence>
<evidence type="ECO:0000256" key="10">
    <source>
        <dbReference type="ARBA" id="ARBA00022842"/>
    </source>
</evidence>
<evidence type="ECO:0000256" key="2">
    <source>
        <dbReference type="ARBA" id="ARBA00001946"/>
    </source>
</evidence>
<dbReference type="Pfam" id="PF26016">
    <property type="entry name" value="ExoI_C"/>
    <property type="match status" value="1"/>
</dbReference>
<evidence type="ECO:0000313" key="18">
    <source>
        <dbReference type="Proteomes" id="UP001595962"/>
    </source>
</evidence>
<name>A0ABV9JQF5_9GAMM</name>
<dbReference type="InterPro" id="IPR012337">
    <property type="entry name" value="RNaseH-like_sf"/>
</dbReference>
<comment type="cofactor">
    <cofactor evidence="2">
        <name>Mg(2+)</name>
        <dbReference type="ChEBI" id="CHEBI:18420"/>
    </cofactor>
</comment>
<evidence type="ECO:0000256" key="14">
    <source>
        <dbReference type="PIRNR" id="PIRNR000977"/>
    </source>
</evidence>
<evidence type="ECO:0000256" key="7">
    <source>
        <dbReference type="ARBA" id="ARBA00022763"/>
    </source>
</evidence>
<dbReference type="CDD" id="cd06138">
    <property type="entry name" value="ExoI_N"/>
    <property type="match status" value="1"/>
</dbReference>
<protein>
    <recommendedName>
        <fullName evidence="4 14">Exodeoxyribonuclease I</fullName>
        <ecNumber evidence="3 14">3.1.11.1</ecNumber>
    </recommendedName>
</protein>
<dbReference type="InterPro" id="IPR022894">
    <property type="entry name" value="Oligoribonuclease"/>
</dbReference>
<keyword evidence="5 14" id="KW-0540">Nuclease</keyword>
<evidence type="ECO:0000259" key="16">
    <source>
        <dbReference type="PROSITE" id="PS51785"/>
    </source>
</evidence>
<dbReference type="InterPro" id="IPR034747">
    <property type="entry name" value="EXOI_SH3"/>
</dbReference>
<evidence type="ECO:0000256" key="3">
    <source>
        <dbReference type="ARBA" id="ARBA00012108"/>
    </source>
</evidence>
<dbReference type="PROSITE" id="PS51784">
    <property type="entry name" value="EXOI_SH3"/>
    <property type="match status" value="1"/>
</dbReference>
<dbReference type="EMBL" id="JBHSGB010000015">
    <property type="protein sequence ID" value="MFC4656492.1"/>
    <property type="molecule type" value="Genomic_DNA"/>
</dbReference>
<evidence type="ECO:0000256" key="4">
    <source>
        <dbReference type="ARBA" id="ARBA00019900"/>
    </source>
</evidence>
<feature type="domain" description="ExoI C-terminal" evidence="16">
    <location>
        <begin position="368"/>
        <end position="489"/>
    </location>
</feature>
<dbReference type="Pfam" id="PF00929">
    <property type="entry name" value="RNase_T"/>
    <property type="match status" value="1"/>
</dbReference>
<dbReference type="PANTHER" id="PTHR11046:SF11">
    <property type="entry name" value="EXODEOXYRIBONUCLEASE I"/>
    <property type="match status" value="1"/>
</dbReference>
<dbReference type="InterPro" id="IPR023607">
    <property type="entry name" value="Exodeoxyribonuclease_I"/>
</dbReference>
<evidence type="ECO:0000256" key="9">
    <source>
        <dbReference type="ARBA" id="ARBA00022839"/>
    </source>
</evidence>
<dbReference type="PIRSF" id="PIRSF000977">
    <property type="entry name" value="Exodeoxyribonuclease_I"/>
    <property type="match status" value="1"/>
</dbReference>
<keyword evidence="12 14" id="KW-0234">DNA repair</keyword>
<evidence type="ECO:0000256" key="13">
    <source>
        <dbReference type="ARBA" id="ARBA00046792"/>
    </source>
</evidence>
<evidence type="ECO:0000313" key="17">
    <source>
        <dbReference type="EMBL" id="MFC4656492.1"/>
    </source>
</evidence>
<dbReference type="Gene3D" id="3.30.420.10">
    <property type="entry name" value="Ribonuclease H-like superfamily/Ribonuclease H"/>
    <property type="match status" value="1"/>
</dbReference>
<evidence type="ECO:0000256" key="12">
    <source>
        <dbReference type="ARBA" id="ARBA00023204"/>
    </source>
</evidence>
<dbReference type="Gene3D" id="3.30.1520.20">
    <property type="entry name" value="Exonuclease ExoI, domain 2"/>
    <property type="match status" value="1"/>
</dbReference>
<dbReference type="InterPro" id="IPR036397">
    <property type="entry name" value="RNaseH_sf"/>
</dbReference>
<comment type="catalytic activity">
    <reaction evidence="1 14">
        <text>Exonucleolytic cleavage in the 3'- to 5'-direction to yield nucleoside 5'-phosphates.</text>
        <dbReference type="EC" id="3.1.11.1"/>
    </reaction>
</comment>
<keyword evidence="6" id="KW-0479">Metal-binding</keyword>
<feature type="domain" description="ExoI SH3-like" evidence="15">
    <location>
        <begin position="209"/>
        <end position="364"/>
    </location>
</feature>
<dbReference type="InterPro" id="IPR058561">
    <property type="entry name" value="Exonuc_1_C"/>
</dbReference>
<keyword evidence="7 14" id="KW-0227">DNA damage</keyword>
<dbReference type="SUPFAM" id="SSF53098">
    <property type="entry name" value="Ribonuclease H-like"/>
    <property type="match status" value="1"/>
</dbReference>
<dbReference type="InterPro" id="IPR038649">
    <property type="entry name" value="EXOI_SH3_sf"/>
</dbReference>
<dbReference type="InterPro" id="IPR013620">
    <property type="entry name" value="Exonuc_1_SH3"/>
</dbReference>
<dbReference type="EC" id="3.1.11.1" evidence="3 14"/>